<proteinExistence type="predicted"/>
<sequence>MPTRLAKFTCSFNRPAPPEAPFPTPPKKNCESALGFDFDGATFTHVGDRVSFEVLLASFGLEANRGLSRLARMVHALDIGGVRSSMAPPLLALVTVALLLKSP</sequence>
<dbReference type="Proteomes" id="UP000256952">
    <property type="component" value="Chromosome CBM2613_b"/>
</dbReference>
<name>A0A976G5Q7_9BURK</name>
<dbReference type="Pfam" id="PF09828">
    <property type="entry name" value="ChrB_C"/>
    <property type="match status" value="1"/>
</dbReference>
<gene>
    <name evidence="2" type="ORF">CBM2613_B50342</name>
</gene>
<protein>
    <recommendedName>
        <fullName evidence="1">ChrB C-terminal domain-containing protein</fullName>
    </recommendedName>
</protein>
<comment type="caution">
    <text evidence="2">The sequence shown here is derived from an EMBL/GenBank/DDBJ whole genome shotgun (WGS) entry which is preliminary data.</text>
</comment>
<dbReference type="AlphaFoldDB" id="A0A976G5Q7"/>
<evidence type="ECO:0000259" key="1">
    <source>
        <dbReference type="Pfam" id="PF09828"/>
    </source>
</evidence>
<dbReference type="EMBL" id="OFTH01000047">
    <property type="protein sequence ID" value="SOZ73236.1"/>
    <property type="molecule type" value="Genomic_DNA"/>
</dbReference>
<evidence type="ECO:0000313" key="3">
    <source>
        <dbReference type="Proteomes" id="UP000256952"/>
    </source>
</evidence>
<evidence type="ECO:0000313" key="2">
    <source>
        <dbReference type="EMBL" id="SOZ73236.1"/>
    </source>
</evidence>
<dbReference type="InterPro" id="IPR018634">
    <property type="entry name" value="ChrB_C"/>
</dbReference>
<feature type="domain" description="ChrB C-terminal" evidence="1">
    <location>
        <begin position="27"/>
        <end position="86"/>
    </location>
</feature>
<organism evidence="2 3">
    <name type="scientific">Cupriavidus taiwanensis</name>
    <dbReference type="NCBI Taxonomy" id="164546"/>
    <lineage>
        <taxon>Bacteria</taxon>
        <taxon>Pseudomonadati</taxon>
        <taxon>Pseudomonadota</taxon>
        <taxon>Betaproteobacteria</taxon>
        <taxon>Burkholderiales</taxon>
        <taxon>Burkholderiaceae</taxon>
        <taxon>Cupriavidus</taxon>
    </lineage>
</organism>
<reference evidence="2 3" key="1">
    <citation type="submission" date="2018-01" db="EMBL/GenBank/DDBJ databases">
        <authorList>
            <person name="Clerissi C."/>
        </authorList>
    </citation>
    <scope>NUCLEOTIDE SEQUENCE [LARGE SCALE GENOMIC DNA]</scope>
    <source>
        <strain evidence="2">Cupriavidus taiwanensis STM 8556</strain>
    </source>
</reference>
<accession>A0A976G5Q7</accession>